<keyword evidence="9" id="KW-0732">Signal</keyword>
<dbReference type="PRINTS" id="PR00109">
    <property type="entry name" value="TYRKINASE"/>
</dbReference>
<evidence type="ECO:0000256" key="7">
    <source>
        <dbReference type="ARBA" id="ARBA00022679"/>
    </source>
</evidence>
<dbReference type="Gene3D" id="1.10.510.10">
    <property type="entry name" value="Transferase(Phosphotransferase) domain 1"/>
    <property type="match status" value="1"/>
</dbReference>
<dbReference type="Gene3D" id="2.60.40.10">
    <property type="entry name" value="Immunoglobulins"/>
    <property type="match status" value="2"/>
</dbReference>
<dbReference type="Gene3D" id="2.40.20.10">
    <property type="entry name" value="Plasminogen Kringle 4"/>
    <property type="match status" value="1"/>
</dbReference>
<keyword evidence="12 22" id="KW-0067">ATP-binding</keyword>
<evidence type="ECO:0000256" key="12">
    <source>
        <dbReference type="ARBA" id="ARBA00022840"/>
    </source>
</evidence>
<keyword evidence="3" id="KW-0217">Developmental protein</keyword>
<evidence type="ECO:0000256" key="17">
    <source>
        <dbReference type="ARBA" id="ARBA00023170"/>
    </source>
</evidence>
<comment type="caution">
    <text evidence="24">Lacks conserved residue(s) required for the propagation of feature annotation.</text>
</comment>
<evidence type="ECO:0000256" key="15">
    <source>
        <dbReference type="ARBA" id="ARBA00023137"/>
    </source>
</evidence>
<keyword evidence="8 27" id="KW-0812">Transmembrane</keyword>
<evidence type="ECO:0000313" key="33">
    <source>
        <dbReference type="Proteomes" id="UP000594260"/>
    </source>
</evidence>
<dbReference type="Pfam" id="PF07714">
    <property type="entry name" value="PK_Tyr_Ser-Thr"/>
    <property type="match status" value="1"/>
</dbReference>
<dbReference type="InterPro" id="IPR008266">
    <property type="entry name" value="Tyr_kinase_AS"/>
</dbReference>
<dbReference type="InterPro" id="IPR001245">
    <property type="entry name" value="Ser-Thr/Tyr_kinase_cat_dom"/>
</dbReference>
<dbReference type="InterPro" id="IPR036790">
    <property type="entry name" value="Frizzled_dom_sf"/>
</dbReference>
<evidence type="ECO:0000256" key="3">
    <source>
        <dbReference type="ARBA" id="ARBA00022473"/>
    </source>
</evidence>
<dbReference type="FunFam" id="1.10.510.10:FF:000554">
    <property type="entry name" value="Predicted protein"/>
    <property type="match status" value="1"/>
</dbReference>
<evidence type="ECO:0000256" key="14">
    <source>
        <dbReference type="ARBA" id="ARBA00023136"/>
    </source>
</evidence>
<evidence type="ECO:0000256" key="1">
    <source>
        <dbReference type="ARBA" id="ARBA00004251"/>
    </source>
</evidence>
<feature type="domain" description="Ig-like" evidence="31">
    <location>
        <begin position="29"/>
        <end position="190"/>
    </location>
</feature>
<keyword evidence="17" id="KW-0675">Receptor</keyword>
<organism evidence="32 33">
    <name type="scientific">Varroa destructor</name>
    <name type="common">Honeybee mite</name>
    <dbReference type="NCBI Taxonomy" id="109461"/>
    <lineage>
        <taxon>Eukaryota</taxon>
        <taxon>Metazoa</taxon>
        <taxon>Ecdysozoa</taxon>
        <taxon>Arthropoda</taxon>
        <taxon>Chelicerata</taxon>
        <taxon>Arachnida</taxon>
        <taxon>Acari</taxon>
        <taxon>Parasitiformes</taxon>
        <taxon>Mesostigmata</taxon>
        <taxon>Gamasina</taxon>
        <taxon>Dermanyssoidea</taxon>
        <taxon>Varroidae</taxon>
        <taxon>Varroa</taxon>
    </lineage>
</organism>
<dbReference type="GO" id="GO:0046872">
    <property type="term" value="F:metal ion binding"/>
    <property type="evidence" value="ECO:0007669"/>
    <property type="project" value="UniProtKB-KW"/>
</dbReference>
<dbReference type="SMART" id="SM00408">
    <property type="entry name" value="IGc2"/>
    <property type="match status" value="2"/>
</dbReference>
<dbReference type="InterPro" id="IPR000001">
    <property type="entry name" value="Kringle"/>
</dbReference>
<dbReference type="GO" id="GO:0004714">
    <property type="term" value="F:transmembrane receptor protein tyrosine kinase activity"/>
    <property type="evidence" value="ECO:0007669"/>
    <property type="project" value="UniProtKB-EC"/>
</dbReference>
<dbReference type="PROSITE" id="PS50835">
    <property type="entry name" value="IG_LIKE"/>
    <property type="match status" value="2"/>
</dbReference>
<dbReference type="EnsemblMetazoa" id="XM_022790163">
    <property type="protein sequence ID" value="XP_022645898"/>
    <property type="gene ID" value="LOC111243891"/>
</dbReference>
<dbReference type="PROSITE" id="PS00109">
    <property type="entry name" value="PROTEIN_KINASE_TYR"/>
    <property type="match status" value="1"/>
</dbReference>
<dbReference type="GO" id="GO:0007169">
    <property type="term" value="P:cell surface receptor protein tyrosine kinase signaling pathway"/>
    <property type="evidence" value="ECO:0007669"/>
    <property type="project" value="TreeGrafter"/>
</dbReference>
<dbReference type="Gene3D" id="3.30.200.20">
    <property type="entry name" value="Phosphorylase Kinase, domain 1"/>
    <property type="match status" value="1"/>
</dbReference>
<feature type="domain" description="Ig-like" evidence="31">
    <location>
        <begin position="192"/>
        <end position="284"/>
    </location>
</feature>
<dbReference type="InterPro" id="IPR013806">
    <property type="entry name" value="Kringle-like"/>
</dbReference>
<evidence type="ECO:0000259" key="30">
    <source>
        <dbReference type="PROSITE" id="PS50070"/>
    </source>
</evidence>
<proteinExistence type="predicted"/>
<dbReference type="InterPro" id="IPR003599">
    <property type="entry name" value="Ig_sub"/>
</dbReference>
<dbReference type="RefSeq" id="XP_022645900.1">
    <property type="nucleotide sequence ID" value="XM_022790165.1"/>
</dbReference>
<dbReference type="InterPro" id="IPR007110">
    <property type="entry name" value="Ig-like_dom"/>
</dbReference>
<dbReference type="InterPro" id="IPR050122">
    <property type="entry name" value="RTK"/>
</dbReference>
<dbReference type="PRINTS" id="PR00018">
    <property type="entry name" value="KRINGLE"/>
</dbReference>
<comment type="catalytic activity">
    <reaction evidence="20">
        <text>L-tyrosyl-[protein] + ATP = O-phospho-L-tyrosyl-[protein] + ADP + H(+)</text>
        <dbReference type="Rhea" id="RHEA:10596"/>
        <dbReference type="Rhea" id="RHEA-COMP:10136"/>
        <dbReference type="Rhea" id="RHEA-COMP:20101"/>
        <dbReference type="ChEBI" id="CHEBI:15378"/>
        <dbReference type="ChEBI" id="CHEBI:30616"/>
        <dbReference type="ChEBI" id="CHEBI:46858"/>
        <dbReference type="ChEBI" id="CHEBI:61978"/>
        <dbReference type="ChEBI" id="CHEBI:456216"/>
        <dbReference type="EC" id="2.7.10.1"/>
    </reaction>
</comment>
<evidence type="ECO:0000256" key="8">
    <source>
        <dbReference type="ARBA" id="ARBA00022692"/>
    </source>
</evidence>
<dbReference type="SUPFAM" id="SSF57440">
    <property type="entry name" value="Kringle-like"/>
    <property type="match status" value="1"/>
</dbReference>
<feature type="binding site" evidence="22">
    <location>
        <begin position="695"/>
        <end position="702"/>
    </location>
    <ligand>
        <name>ATP</name>
        <dbReference type="ChEBI" id="CHEBI:30616"/>
    </ligand>
</feature>
<protein>
    <recommendedName>
        <fullName evidence="2">receptor protein-tyrosine kinase</fullName>
        <ecNumber evidence="2">2.7.10.1</ecNumber>
    </recommendedName>
</protein>
<dbReference type="SMART" id="SM00130">
    <property type="entry name" value="KR"/>
    <property type="match status" value="1"/>
</dbReference>
<dbReference type="EC" id="2.7.10.1" evidence="2"/>
<feature type="compositionally biased region" description="Basic and acidic residues" evidence="26">
    <location>
        <begin position="130"/>
        <end position="139"/>
    </location>
</feature>
<dbReference type="RefSeq" id="XP_022645899.1">
    <property type="nucleotide sequence ID" value="XM_022790164.1"/>
</dbReference>
<keyword evidence="33" id="KW-1185">Reference proteome</keyword>
<evidence type="ECO:0000256" key="6">
    <source>
        <dbReference type="ARBA" id="ARBA00022572"/>
    </source>
</evidence>
<dbReference type="InParanoid" id="A0A7M7J2J5"/>
<dbReference type="AlphaFoldDB" id="A0A7M7J2J5"/>
<dbReference type="SMART" id="SM00409">
    <property type="entry name" value="IG"/>
    <property type="match status" value="2"/>
</dbReference>
<evidence type="ECO:0000256" key="21">
    <source>
        <dbReference type="PIRSR" id="PIRSR000615-1"/>
    </source>
</evidence>
<evidence type="ECO:0000256" key="19">
    <source>
        <dbReference type="ARBA" id="ARBA00023319"/>
    </source>
</evidence>
<dbReference type="SUPFAM" id="SSF56112">
    <property type="entry name" value="Protein kinase-like (PK-like)"/>
    <property type="match status" value="1"/>
</dbReference>
<dbReference type="KEGG" id="vde:111243891"/>
<dbReference type="Pfam" id="PF13927">
    <property type="entry name" value="Ig_3"/>
    <property type="match status" value="1"/>
</dbReference>
<feature type="domain" description="FZ" evidence="29">
    <location>
        <begin position="329"/>
        <end position="471"/>
    </location>
</feature>
<dbReference type="SMART" id="SM00219">
    <property type="entry name" value="TyrKc"/>
    <property type="match status" value="1"/>
</dbReference>
<evidence type="ECO:0000256" key="16">
    <source>
        <dbReference type="ARBA" id="ARBA00023157"/>
    </source>
</evidence>
<feature type="binding site" evidence="22">
    <location>
        <begin position="769"/>
        <end position="775"/>
    </location>
    <ligand>
        <name>ATP</name>
        <dbReference type="ChEBI" id="CHEBI:30616"/>
    </ligand>
</feature>
<evidence type="ECO:0000259" key="31">
    <source>
        <dbReference type="PROSITE" id="PS50835"/>
    </source>
</evidence>
<evidence type="ECO:0000256" key="4">
    <source>
        <dbReference type="ARBA" id="ARBA00022475"/>
    </source>
</evidence>
<comment type="subcellular location">
    <subcellularLocation>
        <location evidence="1">Cell membrane</location>
        <topology evidence="1">Single-pass type I membrane protein</topology>
    </subcellularLocation>
</comment>
<feature type="binding site" evidence="22 25">
    <location>
        <position position="722"/>
    </location>
    <ligand>
        <name>ATP</name>
        <dbReference type="ChEBI" id="CHEBI:30616"/>
    </ligand>
</feature>
<evidence type="ECO:0000256" key="9">
    <source>
        <dbReference type="ARBA" id="ARBA00022729"/>
    </source>
</evidence>
<keyword evidence="18" id="KW-0325">Glycoprotein</keyword>
<keyword evidence="23" id="KW-0460">Magnesium</keyword>
<keyword evidence="4" id="KW-1003">Cell membrane</keyword>
<evidence type="ECO:0000256" key="22">
    <source>
        <dbReference type="PIRSR" id="PIRSR000615-2"/>
    </source>
</evidence>
<feature type="domain" description="Protein kinase" evidence="28">
    <location>
        <begin position="688"/>
        <end position="970"/>
    </location>
</feature>
<dbReference type="Proteomes" id="UP000594260">
    <property type="component" value="Unplaced"/>
</dbReference>
<dbReference type="GeneID" id="111243891"/>
<dbReference type="InterPro" id="IPR036179">
    <property type="entry name" value="Ig-like_dom_sf"/>
</dbReference>
<evidence type="ECO:0000256" key="20">
    <source>
        <dbReference type="ARBA" id="ARBA00051243"/>
    </source>
</evidence>
<dbReference type="InterPro" id="IPR038178">
    <property type="entry name" value="Kringle_sf"/>
</dbReference>
<keyword evidence="16" id="KW-1015">Disulfide bond</keyword>
<dbReference type="FunFam" id="3.30.200.20:FF:000159">
    <property type="entry name" value="muscle, skeletal receptor tyrosine-protein kinase"/>
    <property type="match status" value="1"/>
</dbReference>
<evidence type="ECO:0000256" key="24">
    <source>
        <dbReference type="PROSITE-ProRule" id="PRU00121"/>
    </source>
</evidence>
<feature type="transmembrane region" description="Helical" evidence="27">
    <location>
        <begin position="596"/>
        <end position="618"/>
    </location>
</feature>
<dbReference type="InterPro" id="IPR020067">
    <property type="entry name" value="Frizzled_dom"/>
</dbReference>
<name>A0A7M7J2J5_VARDE</name>
<dbReference type="InterPro" id="IPR003598">
    <property type="entry name" value="Ig_sub2"/>
</dbReference>
<dbReference type="InterPro" id="IPR000719">
    <property type="entry name" value="Prot_kinase_dom"/>
</dbReference>
<dbReference type="RefSeq" id="XP_022645898.1">
    <property type="nucleotide sequence ID" value="XM_022790163.1"/>
</dbReference>
<dbReference type="OMA" id="AFPRCEW"/>
<dbReference type="PROSITE" id="PS00021">
    <property type="entry name" value="KRINGLE_1"/>
    <property type="match status" value="1"/>
</dbReference>
<dbReference type="PROSITE" id="PS00107">
    <property type="entry name" value="PROTEIN_KINASE_ATP"/>
    <property type="match status" value="1"/>
</dbReference>
<dbReference type="EnsemblMetazoa" id="XM_022790165">
    <property type="protein sequence ID" value="XP_022645900"/>
    <property type="gene ID" value="LOC111243891"/>
</dbReference>
<keyword evidence="7" id="KW-0808">Transferase</keyword>
<keyword evidence="23" id="KW-0479">Metal-binding</keyword>
<dbReference type="GO" id="GO:0045202">
    <property type="term" value="C:synapse"/>
    <property type="evidence" value="ECO:0007669"/>
    <property type="project" value="UniProtKB-SubCell"/>
</dbReference>
<evidence type="ECO:0000256" key="5">
    <source>
        <dbReference type="ARBA" id="ARBA00022553"/>
    </source>
</evidence>
<evidence type="ECO:0000256" key="11">
    <source>
        <dbReference type="ARBA" id="ARBA00022777"/>
    </source>
</evidence>
<dbReference type="FunFam" id="1.10.2000.10:FF:000009">
    <property type="entry name" value="Muscle, skeletal, receptor tyrosine kinase"/>
    <property type="match status" value="1"/>
</dbReference>
<dbReference type="PANTHER" id="PTHR24416">
    <property type="entry name" value="TYROSINE-PROTEIN KINASE RECEPTOR"/>
    <property type="match status" value="1"/>
</dbReference>
<dbReference type="InterPro" id="IPR018056">
    <property type="entry name" value="Kringle_CS"/>
</dbReference>
<evidence type="ECO:0000256" key="27">
    <source>
        <dbReference type="SAM" id="Phobius"/>
    </source>
</evidence>
<dbReference type="InterPro" id="IPR013783">
    <property type="entry name" value="Ig-like_fold"/>
</dbReference>
<dbReference type="InterPro" id="IPR020635">
    <property type="entry name" value="Tyr_kinase_cat_dom"/>
</dbReference>
<evidence type="ECO:0000259" key="28">
    <source>
        <dbReference type="PROSITE" id="PS50011"/>
    </source>
</evidence>
<dbReference type="FunCoup" id="A0A7M7J2J5">
    <property type="interactions" value="2"/>
</dbReference>
<feature type="domain" description="Kringle" evidence="30">
    <location>
        <begin position="484"/>
        <end position="563"/>
    </location>
</feature>
<evidence type="ECO:0000256" key="13">
    <source>
        <dbReference type="ARBA" id="ARBA00022989"/>
    </source>
</evidence>
<keyword evidence="15" id="KW-0829">Tyrosine-protein kinase</keyword>
<dbReference type="PROSITE" id="PS50070">
    <property type="entry name" value="KRINGLE_2"/>
    <property type="match status" value="1"/>
</dbReference>
<evidence type="ECO:0000256" key="23">
    <source>
        <dbReference type="PIRSR" id="PIRSR000615-3"/>
    </source>
</evidence>
<dbReference type="PIRSF" id="PIRSF000615">
    <property type="entry name" value="TyrPK_CSF1-R"/>
    <property type="match status" value="1"/>
</dbReference>
<dbReference type="GO" id="GO:0005886">
    <property type="term" value="C:plasma membrane"/>
    <property type="evidence" value="ECO:0007669"/>
    <property type="project" value="UniProtKB-SubCell"/>
</dbReference>
<feature type="region of interest" description="Disordered" evidence="26">
    <location>
        <begin position="115"/>
        <end position="139"/>
    </location>
</feature>
<evidence type="ECO:0000256" key="25">
    <source>
        <dbReference type="PROSITE-ProRule" id="PRU10141"/>
    </source>
</evidence>
<feature type="active site" description="Proton acceptor" evidence="21">
    <location>
        <position position="831"/>
    </location>
</feature>
<evidence type="ECO:0000259" key="29">
    <source>
        <dbReference type="PROSITE" id="PS50038"/>
    </source>
</evidence>
<evidence type="ECO:0000256" key="10">
    <source>
        <dbReference type="ARBA" id="ARBA00022741"/>
    </source>
</evidence>
<feature type="binding site" evidence="23">
    <location>
        <position position="849"/>
    </location>
    <ligand>
        <name>Mg(2+)</name>
        <dbReference type="ChEBI" id="CHEBI:18420"/>
    </ligand>
</feature>
<dbReference type="GO" id="GO:0043235">
    <property type="term" value="C:receptor complex"/>
    <property type="evidence" value="ECO:0007669"/>
    <property type="project" value="TreeGrafter"/>
</dbReference>
<evidence type="ECO:0000256" key="18">
    <source>
        <dbReference type="ARBA" id="ARBA00023180"/>
    </source>
</evidence>
<dbReference type="PROSITE" id="PS50038">
    <property type="entry name" value="FZ"/>
    <property type="match status" value="1"/>
</dbReference>
<dbReference type="GO" id="GO:0017147">
    <property type="term" value="F:Wnt-protein binding"/>
    <property type="evidence" value="ECO:0007669"/>
    <property type="project" value="TreeGrafter"/>
</dbReference>
<dbReference type="Pfam" id="PF00051">
    <property type="entry name" value="Kringle"/>
    <property type="match status" value="1"/>
</dbReference>
<keyword evidence="14 27" id="KW-0472">Membrane</keyword>
<reference evidence="32" key="1">
    <citation type="submission" date="2021-01" db="UniProtKB">
        <authorList>
            <consortium name="EnsemblMetazoa"/>
        </authorList>
    </citation>
    <scope>IDENTIFICATION</scope>
</reference>
<keyword evidence="13 27" id="KW-1133">Transmembrane helix</keyword>
<keyword evidence="10 22" id="KW-0547">Nucleotide-binding</keyword>
<dbReference type="InterPro" id="IPR011009">
    <property type="entry name" value="Kinase-like_dom_sf"/>
</dbReference>
<keyword evidence="6 24" id="KW-0420">Kringle</keyword>
<keyword evidence="11" id="KW-0418">Kinase</keyword>
<accession>A0A7M7J2J5</accession>
<keyword evidence="5" id="KW-0597">Phosphoprotein</keyword>
<feature type="binding site" evidence="22">
    <location>
        <position position="835"/>
    </location>
    <ligand>
        <name>ATP</name>
        <dbReference type="ChEBI" id="CHEBI:30616"/>
    </ligand>
</feature>
<dbReference type="EnsemblMetazoa" id="XM_022790164">
    <property type="protein sequence ID" value="XP_022645899"/>
    <property type="gene ID" value="LOC111243891"/>
</dbReference>
<dbReference type="InterPro" id="IPR017441">
    <property type="entry name" value="Protein_kinase_ATP_BS"/>
</dbReference>
<dbReference type="PANTHER" id="PTHR24416:SF317">
    <property type="entry name" value="MUSCLE, SKELETAL RECEPTOR TYROSINE-PROTEIN KINASE"/>
    <property type="match status" value="1"/>
</dbReference>
<sequence>MDYKKFQAVAAFVMGFISMMSRVILTAEPRIVEGPRNTTALQGHRVWLHCVVSTVSAATTASLPLTSPLPILTSTISPAAVTNSVTYVTTTPAKLNNTVRTPVLSSTTPINSSISAHPIDASRHAPTFDPPEREETRVTWQRDGRSLHTTIEGSAWTVLANGSLRLNSVDHVDAGPYRCIARNRNGVAFSQPAYLAVHMPAKISGGRRWFNVTYGQKLLLECQARGEPAPQIIWLYHGEPLKNIKPSLSHSYLSINATQDAQYACEASNRIGPNHTLVSQRKIYHIFVPATTRPTTTTEGPDMVRHQKGILVYDGESHRRKHGGGTSDIPEGFCSAYAGNICSKHLGKSGHIVYYNISADPSTVMINEQITAALWEELIQPMQEPCRSAAEVLLCHYAFPKCEWRERIAIAKPLCREDCIAVRESFCYNEWAMVEDNKQRGIYVSPRGHFRLPHCENLPSVHEKSWACSHAHITDFRHEEVTTTCVRGRGRFYQGRVNTTKSGIPCQPWDAQEPHSHNRPPNVFPEIHDADNYCRNAGGEEPSPWCYTTDPRRRWEHCDIPQCENVTSIVSTPTPSRGDTAVLLLPGGQPLELTPALFATAVTVGCGVLLLLFLLCLLCKKIAFSKSRPVGSSIHNTTVYAAPNGNHTGVCTMVDIDLTKLPSNLTYHQTEAKLNPKLEKLEYPRNDIVYIRDLGQGAFGRVFQAKAPNVVKNEDVTIVAVKMLKDNASDDLLQDFEREACLMSEFEHPNIVKLLGVCCIGSPMCLIFEYMDRGDLKEFLRSCSPSNYIVRSGSTNVFTDSRLNTLDQLDLAAQIASGMVYLSEMKFVHRDLATRNCLISEDMTVKISDFGLSQKIYTANYYKGSEHDAVPIRWMPLEAILYNRFTVESDIWAFGVVLWEIFSFGLQPYFGKTHEEVVRHIKEGNILSSPDNTPASVYALMKACWSPKPNNRPSFKALLNSLHTVREDFIKKQGQPHVVM</sequence>
<dbReference type="Gene3D" id="1.10.2000.10">
    <property type="entry name" value="Frizzled cysteine-rich domain"/>
    <property type="match status" value="1"/>
</dbReference>
<dbReference type="CDD" id="cd00108">
    <property type="entry name" value="KR"/>
    <property type="match status" value="1"/>
</dbReference>
<dbReference type="PROSITE" id="PS50011">
    <property type="entry name" value="PROTEIN_KINASE_DOM"/>
    <property type="match status" value="1"/>
</dbReference>
<dbReference type="OrthoDB" id="2431000at2759"/>
<dbReference type="SUPFAM" id="SSF48726">
    <property type="entry name" value="Immunoglobulin"/>
    <property type="match status" value="2"/>
</dbReference>
<dbReference type="GO" id="GO:0005524">
    <property type="term" value="F:ATP binding"/>
    <property type="evidence" value="ECO:0007669"/>
    <property type="project" value="UniProtKB-UniRule"/>
</dbReference>
<dbReference type="Pfam" id="PF01392">
    <property type="entry name" value="Fz"/>
    <property type="match status" value="1"/>
</dbReference>
<evidence type="ECO:0000256" key="2">
    <source>
        <dbReference type="ARBA" id="ARBA00011902"/>
    </source>
</evidence>
<keyword evidence="19" id="KW-0393">Immunoglobulin domain</keyword>
<feature type="binding site" evidence="23">
    <location>
        <position position="836"/>
    </location>
    <ligand>
        <name>Mg(2+)</name>
        <dbReference type="ChEBI" id="CHEBI:18420"/>
    </ligand>
</feature>
<evidence type="ECO:0000256" key="26">
    <source>
        <dbReference type="SAM" id="MobiDB-lite"/>
    </source>
</evidence>
<evidence type="ECO:0000313" key="32">
    <source>
        <dbReference type="EnsemblMetazoa" id="XP_022645899"/>
    </source>
</evidence>